<evidence type="ECO:0000313" key="2">
    <source>
        <dbReference type="EMBL" id="PHU34448.1"/>
    </source>
</evidence>
<feature type="transmembrane region" description="Helical" evidence="1">
    <location>
        <begin position="25"/>
        <end position="47"/>
    </location>
</feature>
<dbReference type="RefSeq" id="WP_099392283.1">
    <property type="nucleotide sequence ID" value="NZ_PDYF01000023.1"/>
</dbReference>
<keyword evidence="1" id="KW-1133">Transmembrane helix</keyword>
<sequence>MRERYIKQIDVIDLFIDWISHWRSLFVVLIISVIIAACYICTGGTVVKINNNINSEQLASSTTLGLLTDEQIKQLTLEEMEQYFLTEKDVRVVDDIIELNDSYKENVELYNDQKDSLKLSERAEIQSNLADAKNVIETRRALLTADQQAYYFAKIGVGRDELSEEGSARDEASSSNNKTSTVKIGPSKKVAVLIVIVAFILHFLVISTKYIFGSVIRHTDSMSATLKLPEYIRMYDWEKINAAKGLDKLVNRARFSGVRKTSLEDTVEINALATIQKLKNKNYNSVAVVGNNLDDERAILVHQLKNDSENLLVKSIDSITHSVNGADEIAGVDSAILAVRVGVTRYPDLFEELQSLKDRDVDVIGIAVFE</sequence>
<keyword evidence="1" id="KW-0812">Transmembrane</keyword>
<feature type="transmembrane region" description="Helical" evidence="1">
    <location>
        <begin position="190"/>
        <end position="212"/>
    </location>
</feature>
<proteinExistence type="predicted"/>
<dbReference type="AlphaFoldDB" id="A0A2G3DTV0"/>
<gene>
    <name evidence="2" type="ORF">CSX01_10055</name>
</gene>
<reference evidence="2 3" key="1">
    <citation type="submission" date="2017-10" db="EMBL/GenBank/DDBJ databases">
        <title>Resolving the taxonomy of Roseburia spp., Eubacterium rectale and Agathobacter spp. through phylogenomic analysis.</title>
        <authorList>
            <person name="Sheridan P.O."/>
            <person name="Walker A.W."/>
            <person name="Duncan S.H."/>
            <person name="Scott K.P."/>
            <person name="Toole P.W.O."/>
            <person name="Luis P."/>
            <person name="Flint H.J."/>
        </authorList>
    </citation>
    <scope>NUCLEOTIDE SEQUENCE [LARGE SCALE GENOMIC DNA]</scope>
    <source>
        <strain evidence="2 3">JK626</strain>
    </source>
</reference>
<accession>A0A2G3DTV0</accession>
<evidence type="ECO:0000256" key="1">
    <source>
        <dbReference type="SAM" id="Phobius"/>
    </source>
</evidence>
<name>A0A2G3DTV0_9FIRM</name>
<evidence type="ECO:0000313" key="3">
    <source>
        <dbReference type="Proteomes" id="UP000225889"/>
    </source>
</evidence>
<protein>
    <recommendedName>
        <fullName evidence="4">Capsular polysaccharide biosynthesis protein</fullName>
    </recommendedName>
</protein>
<comment type="caution">
    <text evidence="2">The sequence shown here is derived from an EMBL/GenBank/DDBJ whole genome shotgun (WGS) entry which is preliminary data.</text>
</comment>
<evidence type="ECO:0008006" key="4">
    <source>
        <dbReference type="Google" id="ProtNLM"/>
    </source>
</evidence>
<keyword evidence="1" id="KW-0472">Membrane</keyword>
<reference evidence="2 3" key="2">
    <citation type="submission" date="2017-10" db="EMBL/GenBank/DDBJ databases">
        <authorList>
            <person name="Banno H."/>
            <person name="Chua N.-H."/>
        </authorList>
    </citation>
    <scope>NUCLEOTIDE SEQUENCE [LARGE SCALE GENOMIC DNA]</scope>
    <source>
        <strain evidence="2 3">JK626</strain>
    </source>
</reference>
<dbReference type="Proteomes" id="UP000225889">
    <property type="component" value="Unassembled WGS sequence"/>
</dbReference>
<dbReference type="EMBL" id="PDYF01000023">
    <property type="protein sequence ID" value="PHU34448.1"/>
    <property type="molecule type" value="Genomic_DNA"/>
</dbReference>
<organism evidence="2 3">
    <name type="scientific">Pseudobutyrivibrio ruminis</name>
    <dbReference type="NCBI Taxonomy" id="46206"/>
    <lineage>
        <taxon>Bacteria</taxon>
        <taxon>Bacillati</taxon>
        <taxon>Bacillota</taxon>
        <taxon>Clostridia</taxon>
        <taxon>Lachnospirales</taxon>
        <taxon>Lachnospiraceae</taxon>
        <taxon>Pseudobutyrivibrio</taxon>
    </lineage>
</organism>